<feature type="compositionally biased region" description="Basic and acidic residues" evidence="1">
    <location>
        <begin position="358"/>
        <end position="369"/>
    </location>
</feature>
<organism evidence="2">
    <name type="scientific">Dunaliella tertiolecta</name>
    <name type="common">Green alga</name>
    <dbReference type="NCBI Taxonomy" id="3047"/>
    <lineage>
        <taxon>Eukaryota</taxon>
        <taxon>Viridiplantae</taxon>
        <taxon>Chlorophyta</taxon>
        <taxon>core chlorophytes</taxon>
        <taxon>Chlorophyceae</taxon>
        <taxon>CS clade</taxon>
        <taxon>Chlamydomonadales</taxon>
        <taxon>Dunaliellaceae</taxon>
        <taxon>Dunaliella</taxon>
    </lineage>
</organism>
<name>A0A7S3R7U6_DUNTE</name>
<evidence type="ECO:0000256" key="1">
    <source>
        <dbReference type="SAM" id="MobiDB-lite"/>
    </source>
</evidence>
<sequence>MLLSRLPSNVSSLLPQKHGAPQLPRLSSHSNPTATQYVPSRSLQICSASYEDYAGGGPQRPAYAPRGGYGGRGGGGQRTQGRPDRGPRNTDGGPQGQRSDVKGGRQSYLSFEQRAAYREVRDAINSCNNWRELASVIEAKSSIMDAENISNVMVLLTWDGRPQDPEERAGFDSFLSTLMGWCLALMPTFAPHQTVKVLSSMAKLELYSEELIGNLTEKIIEQLGAFKNQEYGQIAEAFVRLGVTPDARFVAEFCTKTLPSVPNWFHDSLGSVLSFFVRTGVVPNPDWMEAATGAYANRARFFGREHFVDLLVLMGTTAKETGWQPSQELLDRVLEGSKQLISPQPRDQRFGGRGSQGGDKESESGDRKQGRWQPKVKTVLVSDYTRLLWALSNFNARPNRDWYANLYASLSRQQMYWTPEDIGAQAMYLGRYLQAPVTKDMADRLQRYLTNPGQVKLLGADGAASLMYLLAISGVKPSEKWLDDMVIEMKTMLPEYSVLGLEMVYNGLPLLGSGFRLNEFLTDAANRYNELVAAEQPDSGEPQMAEAQ</sequence>
<gene>
    <name evidence="2" type="ORF">DTER00134_LOCUS19713</name>
</gene>
<proteinExistence type="predicted"/>
<feature type="region of interest" description="Disordered" evidence="1">
    <location>
        <begin position="342"/>
        <end position="372"/>
    </location>
</feature>
<feature type="region of interest" description="Disordered" evidence="1">
    <location>
        <begin position="1"/>
        <end position="38"/>
    </location>
</feature>
<accession>A0A7S3R7U6</accession>
<feature type="compositionally biased region" description="Gly residues" evidence="1">
    <location>
        <begin position="67"/>
        <end position="78"/>
    </location>
</feature>
<evidence type="ECO:0000313" key="2">
    <source>
        <dbReference type="EMBL" id="CAE0504640.1"/>
    </source>
</evidence>
<feature type="compositionally biased region" description="Polar residues" evidence="1">
    <location>
        <begin position="25"/>
        <end position="38"/>
    </location>
</feature>
<dbReference type="EMBL" id="HBIP01032366">
    <property type="protein sequence ID" value="CAE0504640.1"/>
    <property type="molecule type" value="Transcribed_RNA"/>
</dbReference>
<protein>
    <submittedName>
        <fullName evidence="2">Uncharacterized protein</fullName>
    </submittedName>
</protein>
<dbReference type="AlphaFoldDB" id="A0A7S3R7U6"/>
<feature type="compositionally biased region" description="Polar residues" evidence="1">
    <location>
        <begin position="1"/>
        <end position="14"/>
    </location>
</feature>
<feature type="region of interest" description="Disordered" evidence="1">
    <location>
        <begin position="54"/>
        <end position="106"/>
    </location>
</feature>
<reference evidence="2" key="1">
    <citation type="submission" date="2021-01" db="EMBL/GenBank/DDBJ databases">
        <authorList>
            <person name="Corre E."/>
            <person name="Pelletier E."/>
            <person name="Niang G."/>
            <person name="Scheremetjew M."/>
            <person name="Finn R."/>
            <person name="Kale V."/>
            <person name="Holt S."/>
            <person name="Cochrane G."/>
            <person name="Meng A."/>
            <person name="Brown T."/>
            <person name="Cohen L."/>
        </authorList>
    </citation>
    <scope>NUCLEOTIDE SEQUENCE</scope>
    <source>
        <strain evidence="2">CCMP1320</strain>
    </source>
</reference>